<organism evidence="3 4">
    <name type="scientific">Poecilia latipinna</name>
    <name type="common">sailfin molly</name>
    <dbReference type="NCBI Taxonomy" id="48699"/>
    <lineage>
        <taxon>Eukaryota</taxon>
        <taxon>Metazoa</taxon>
        <taxon>Chordata</taxon>
        <taxon>Craniata</taxon>
        <taxon>Vertebrata</taxon>
        <taxon>Euteleostomi</taxon>
        <taxon>Actinopterygii</taxon>
        <taxon>Neopterygii</taxon>
        <taxon>Teleostei</taxon>
        <taxon>Neoteleostei</taxon>
        <taxon>Acanthomorphata</taxon>
        <taxon>Ovalentaria</taxon>
        <taxon>Atherinomorphae</taxon>
        <taxon>Cyprinodontiformes</taxon>
        <taxon>Poeciliidae</taxon>
        <taxon>Poeciliinae</taxon>
        <taxon>Poecilia</taxon>
    </lineage>
</organism>
<accession>A0A3B3U1R0</accession>
<feature type="region of interest" description="Disordered" evidence="1">
    <location>
        <begin position="41"/>
        <end position="67"/>
    </location>
</feature>
<name>A0A3B3U1R0_9TELE</name>
<protein>
    <recommendedName>
        <fullName evidence="2">Anoctamin dimerisation domain-containing protein</fullName>
    </recommendedName>
</protein>
<evidence type="ECO:0000313" key="4">
    <source>
        <dbReference type="Proteomes" id="UP000261500"/>
    </source>
</evidence>
<evidence type="ECO:0000313" key="3">
    <source>
        <dbReference type="Ensembl" id="ENSPLAP00000006607.1"/>
    </source>
</evidence>
<dbReference type="Pfam" id="PF16178">
    <property type="entry name" value="Anoct_dimer"/>
    <property type="match status" value="1"/>
</dbReference>
<dbReference type="PANTHER" id="PTHR12308:SF13">
    <property type="entry name" value="ANOCTAMIN-1"/>
    <property type="match status" value="1"/>
</dbReference>
<dbReference type="GO" id="GO:0046983">
    <property type="term" value="F:protein dimerization activity"/>
    <property type="evidence" value="ECO:0007669"/>
    <property type="project" value="InterPro"/>
</dbReference>
<dbReference type="STRING" id="48699.ENSPLAP00000006607"/>
<dbReference type="InterPro" id="IPR032394">
    <property type="entry name" value="Anoct_dimer"/>
</dbReference>
<reference evidence="3" key="2">
    <citation type="submission" date="2025-09" db="UniProtKB">
        <authorList>
            <consortium name="Ensembl"/>
        </authorList>
    </citation>
    <scope>IDENTIFICATION</scope>
</reference>
<dbReference type="GeneTree" id="ENSGT00940000157182"/>
<dbReference type="InterPro" id="IPR007632">
    <property type="entry name" value="Anoctamin"/>
</dbReference>
<feature type="compositionally biased region" description="Polar residues" evidence="1">
    <location>
        <begin position="56"/>
        <end position="67"/>
    </location>
</feature>
<dbReference type="Proteomes" id="UP000261500">
    <property type="component" value="Unplaced"/>
</dbReference>
<feature type="region of interest" description="Disordered" evidence="1">
    <location>
        <begin position="185"/>
        <end position="204"/>
    </location>
</feature>
<dbReference type="AlphaFoldDB" id="A0A3B3U1R0"/>
<reference evidence="3" key="1">
    <citation type="submission" date="2025-08" db="UniProtKB">
        <authorList>
            <consortium name="Ensembl"/>
        </authorList>
    </citation>
    <scope>IDENTIFICATION</scope>
</reference>
<evidence type="ECO:0000259" key="2">
    <source>
        <dbReference type="Pfam" id="PF16178"/>
    </source>
</evidence>
<keyword evidence="4" id="KW-1185">Reference proteome</keyword>
<feature type="domain" description="Anoctamin dimerisation" evidence="2">
    <location>
        <begin position="23"/>
        <end position="203"/>
    </location>
</feature>
<dbReference type="GO" id="GO:0005229">
    <property type="term" value="F:intracellularly calcium-gated chloride channel activity"/>
    <property type="evidence" value="ECO:0007669"/>
    <property type="project" value="TreeGrafter"/>
</dbReference>
<evidence type="ECO:0000256" key="1">
    <source>
        <dbReference type="SAM" id="MobiDB-lite"/>
    </source>
</evidence>
<dbReference type="Ensembl" id="ENSPLAT00000005958.1">
    <property type="protein sequence ID" value="ENSPLAP00000006607.1"/>
    <property type="gene ID" value="ENSPLAG00000008780.1"/>
</dbReference>
<sequence length="204" mass="23538">RLIKTDFFALSPEESTSCYHGLFFQDGQRRVDYILTYPVRKSGGGRSSRQSDHSLTENFASRTVGQSKQVQGASTVADVEMGCLGETLNSQEDHKTFRREEFEKNLKEMGLELEKDEEESKSEGQWSSRRIHAPWNVLCREAELMKLKMPTKKVYEVKQSSNVMKKISSMVNKVLEPLHPNVEEHHSKNIKHLSHSFSREKQHL</sequence>
<proteinExistence type="predicted"/>
<dbReference type="PANTHER" id="PTHR12308">
    <property type="entry name" value="ANOCTAMIN"/>
    <property type="match status" value="1"/>
</dbReference>
<dbReference type="GO" id="GO:0005886">
    <property type="term" value="C:plasma membrane"/>
    <property type="evidence" value="ECO:0007669"/>
    <property type="project" value="TreeGrafter"/>
</dbReference>